<comment type="caution">
    <text evidence="7">The sequence shown here is derived from an EMBL/GenBank/DDBJ whole genome shotgun (WGS) entry which is preliminary data.</text>
</comment>
<keyword evidence="3 6" id="KW-0812">Transmembrane</keyword>
<feature type="transmembrane region" description="Helical" evidence="6">
    <location>
        <begin position="185"/>
        <end position="206"/>
    </location>
</feature>
<evidence type="ECO:0000256" key="6">
    <source>
        <dbReference type="SAM" id="Phobius"/>
    </source>
</evidence>
<keyword evidence="5 6" id="KW-0472">Membrane</keyword>
<dbReference type="InterPro" id="IPR001123">
    <property type="entry name" value="LeuE-type"/>
</dbReference>
<evidence type="ECO:0008006" key="9">
    <source>
        <dbReference type="Google" id="ProtNLM"/>
    </source>
</evidence>
<dbReference type="GO" id="GO:0015171">
    <property type="term" value="F:amino acid transmembrane transporter activity"/>
    <property type="evidence" value="ECO:0007669"/>
    <property type="project" value="TreeGrafter"/>
</dbReference>
<comment type="subcellular location">
    <subcellularLocation>
        <location evidence="1">Cell membrane</location>
        <topology evidence="1">Multi-pass membrane protein</topology>
    </subcellularLocation>
</comment>
<evidence type="ECO:0000256" key="3">
    <source>
        <dbReference type="ARBA" id="ARBA00022692"/>
    </source>
</evidence>
<feature type="transmembrane region" description="Helical" evidence="6">
    <location>
        <begin position="153"/>
        <end position="173"/>
    </location>
</feature>
<dbReference type="PANTHER" id="PTHR30086:SF21">
    <property type="entry name" value="TRANSPORT PROTEIN"/>
    <property type="match status" value="1"/>
</dbReference>
<evidence type="ECO:0000313" key="7">
    <source>
        <dbReference type="EMBL" id="PIT90895.1"/>
    </source>
</evidence>
<gene>
    <name evidence="7" type="ORF">COU17_02975</name>
</gene>
<dbReference type="PIRSF" id="PIRSF006324">
    <property type="entry name" value="LeuE"/>
    <property type="match status" value="1"/>
</dbReference>
<dbReference type="Proteomes" id="UP000228809">
    <property type="component" value="Unassembled WGS sequence"/>
</dbReference>
<proteinExistence type="predicted"/>
<feature type="transmembrane region" description="Helical" evidence="6">
    <location>
        <begin position="70"/>
        <end position="89"/>
    </location>
</feature>
<dbReference type="AlphaFoldDB" id="A0A2M6WDS7"/>
<dbReference type="GO" id="GO:0005886">
    <property type="term" value="C:plasma membrane"/>
    <property type="evidence" value="ECO:0007669"/>
    <property type="project" value="UniProtKB-SubCell"/>
</dbReference>
<dbReference type="EMBL" id="PFBJ01000018">
    <property type="protein sequence ID" value="PIT90895.1"/>
    <property type="molecule type" value="Genomic_DNA"/>
</dbReference>
<organism evidence="7 8">
    <name type="scientific">Candidatus Kaiserbacteria bacterium CG10_big_fil_rev_8_21_14_0_10_49_17</name>
    <dbReference type="NCBI Taxonomy" id="1974609"/>
    <lineage>
        <taxon>Bacteria</taxon>
        <taxon>Candidatus Kaiseribacteriota</taxon>
    </lineage>
</organism>
<reference evidence="8" key="1">
    <citation type="submission" date="2017-09" db="EMBL/GenBank/DDBJ databases">
        <title>Depth-based differentiation of microbial function through sediment-hosted aquifers and enrichment of novel symbionts in the deep terrestrial subsurface.</title>
        <authorList>
            <person name="Probst A.J."/>
            <person name="Ladd B."/>
            <person name="Jarett J.K."/>
            <person name="Geller-Mcgrath D.E."/>
            <person name="Sieber C.M.K."/>
            <person name="Emerson J.B."/>
            <person name="Anantharaman K."/>
            <person name="Thomas B.C."/>
            <person name="Malmstrom R."/>
            <person name="Stieglmeier M."/>
            <person name="Klingl A."/>
            <person name="Woyke T."/>
            <person name="Ryan C.M."/>
            <person name="Banfield J.F."/>
        </authorList>
    </citation>
    <scope>NUCLEOTIDE SEQUENCE [LARGE SCALE GENOMIC DNA]</scope>
</reference>
<evidence type="ECO:0000256" key="1">
    <source>
        <dbReference type="ARBA" id="ARBA00004651"/>
    </source>
</evidence>
<evidence type="ECO:0000256" key="2">
    <source>
        <dbReference type="ARBA" id="ARBA00022475"/>
    </source>
</evidence>
<dbReference type="PANTHER" id="PTHR30086">
    <property type="entry name" value="ARGININE EXPORTER PROTEIN ARGO"/>
    <property type="match status" value="1"/>
</dbReference>
<feature type="transmembrane region" description="Helical" evidence="6">
    <location>
        <begin position="42"/>
        <end position="63"/>
    </location>
</feature>
<keyword evidence="4 6" id="KW-1133">Transmembrane helix</keyword>
<accession>A0A2M6WDS7</accession>
<dbReference type="Pfam" id="PF01810">
    <property type="entry name" value="LysE"/>
    <property type="match status" value="1"/>
</dbReference>
<sequence>MDISLGLLTIGSISLLAAMSPGPDFAVVLKNSIFGSRRAGLFTSLGVSAGIFVHVTYTVLGIALIISQSIFLFSIIKYLGAAYLLYLGIQLLRTKRGSMEAAEGDGESVTISDWNAFRDGFLTNALNPKATLFFLSIFTQIIGPQTPLYLQGVYGAEVALIVLAWFITLSILFTTGIAKGAFARFHYYLAKVMGVALLALGIKVAFATQDHH</sequence>
<name>A0A2M6WDS7_9BACT</name>
<evidence type="ECO:0000313" key="8">
    <source>
        <dbReference type="Proteomes" id="UP000228809"/>
    </source>
</evidence>
<keyword evidence="2" id="KW-1003">Cell membrane</keyword>
<evidence type="ECO:0000256" key="4">
    <source>
        <dbReference type="ARBA" id="ARBA00022989"/>
    </source>
</evidence>
<protein>
    <recommendedName>
        <fullName evidence="9">Amino acid transporter</fullName>
    </recommendedName>
</protein>
<evidence type="ECO:0000256" key="5">
    <source>
        <dbReference type="ARBA" id="ARBA00023136"/>
    </source>
</evidence>